<dbReference type="AlphaFoldDB" id="A0A2U1MJV3"/>
<organism evidence="2 3">
    <name type="scientific">Artemisia annua</name>
    <name type="common">Sweet wormwood</name>
    <dbReference type="NCBI Taxonomy" id="35608"/>
    <lineage>
        <taxon>Eukaryota</taxon>
        <taxon>Viridiplantae</taxon>
        <taxon>Streptophyta</taxon>
        <taxon>Embryophyta</taxon>
        <taxon>Tracheophyta</taxon>
        <taxon>Spermatophyta</taxon>
        <taxon>Magnoliopsida</taxon>
        <taxon>eudicotyledons</taxon>
        <taxon>Gunneridae</taxon>
        <taxon>Pentapetalae</taxon>
        <taxon>asterids</taxon>
        <taxon>campanulids</taxon>
        <taxon>Asterales</taxon>
        <taxon>Asteraceae</taxon>
        <taxon>Asteroideae</taxon>
        <taxon>Anthemideae</taxon>
        <taxon>Artemisiinae</taxon>
        <taxon>Artemisia</taxon>
    </lineage>
</organism>
<comment type="caution">
    <text evidence="2">The sequence shown here is derived from an EMBL/GenBank/DDBJ whole genome shotgun (WGS) entry which is preliminary data.</text>
</comment>
<evidence type="ECO:0000256" key="1">
    <source>
        <dbReference type="SAM" id="MobiDB-lite"/>
    </source>
</evidence>
<dbReference type="Proteomes" id="UP000245207">
    <property type="component" value="Unassembled WGS sequence"/>
</dbReference>
<dbReference type="STRING" id="35608.A0A2U1MJV3"/>
<feature type="region of interest" description="Disordered" evidence="1">
    <location>
        <begin position="1"/>
        <end position="37"/>
    </location>
</feature>
<feature type="compositionally biased region" description="Basic and acidic residues" evidence="1">
    <location>
        <begin position="8"/>
        <end position="29"/>
    </location>
</feature>
<accession>A0A2U1MJV3</accession>
<keyword evidence="3" id="KW-1185">Reference proteome</keyword>
<gene>
    <name evidence="2" type="ORF">CTI12_AA372970</name>
</gene>
<dbReference type="EMBL" id="PKPP01005075">
    <property type="protein sequence ID" value="PWA61563.1"/>
    <property type="molecule type" value="Genomic_DNA"/>
</dbReference>
<evidence type="ECO:0000313" key="2">
    <source>
        <dbReference type="EMBL" id="PWA61563.1"/>
    </source>
</evidence>
<protein>
    <submittedName>
        <fullName evidence="2">Cytochrome P450</fullName>
    </submittedName>
</protein>
<evidence type="ECO:0000313" key="3">
    <source>
        <dbReference type="Proteomes" id="UP000245207"/>
    </source>
</evidence>
<proteinExistence type="predicted"/>
<sequence length="91" mass="10256">MKHNARKQTSEMKHKASDIVESAKEERTNMHAKGRNPLTKLVARGLADVDTDQSAKHKKIINPAFCVEKFKIEKSHVPKAHFGRGPIQLSQ</sequence>
<name>A0A2U1MJV3_ARTAN</name>
<dbReference type="OrthoDB" id="1470350at2759"/>
<reference evidence="2 3" key="1">
    <citation type="journal article" date="2018" name="Mol. Plant">
        <title>The genome of Artemisia annua provides insight into the evolution of Asteraceae family and artemisinin biosynthesis.</title>
        <authorList>
            <person name="Shen Q."/>
            <person name="Zhang L."/>
            <person name="Liao Z."/>
            <person name="Wang S."/>
            <person name="Yan T."/>
            <person name="Shi P."/>
            <person name="Liu M."/>
            <person name="Fu X."/>
            <person name="Pan Q."/>
            <person name="Wang Y."/>
            <person name="Lv Z."/>
            <person name="Lu X."/>
            <person name="Zhang F."/>
            <person name="Jiang W."/>
            <person name="Ma Y."/>
            <person name="Chen M."/>
            <person name="Hao X."/>
            <person name="Li L."/>
            <person name="Tang Y."/>
            <person name="Lv G."/>
            <person name="Zhou Y."/>
            <person name="Sun X."/>
            <person name="Brodelius P.E."/>
            <person name="Rose J.K.C."/>
            <person name="Tang K."/>
        </authorList>
    </citation>
    <scope>NUCLEOTIDE SEQUENCE [LARGE SCALE GENOMIC DNA]</scope>
    <source>
        <strain evidence="3">cv. Huhao1</strain>
        <tissue evidence="2">Leaf</tissue>
    </source>
</reference>